<dbReference type="GO" id="GO:0006260">
    <property type="term" value="P:DNA replication"/>
    <property type="evidence" value="ECO:0007669"/>
    <property type="project" value="InterPro"/>
</dbReference>
<dbReference type="InterPro" id="IPR011344">
    <property type="entry name" value="ssDNA-bd"/>
</dbReference>
<keyword evidence="1 2" id="KW-0238">DNA-binding</keyword>
<proteinExistence type="inferred from homology"/>
<dbReference type="GO" id="GO:0003697">
    <property type="term" value="F:single-stranded DNA binding"/>
    <property type="evidence" value="ECO:0007669"/>
    <property type="project" value="InterPro"/>
</dbReference>
<feature type="non-terminal residue" evidence="5">
    <location>
        <position position="1"/>
    </location>
</feature>
<dbReference type="PANTHER" id="PTHR10302">
    <property type="entry name" value="SINGLE-STRANDED DNA-BINDING PROTEIN"/>
    <property type="match status" value="1"/>
</dbReference>
<dbReference type="PIRSF" id="PIRSF002070">
    <property type="entry name" value="SSB"/>
    <property type="match status" value="1"/>
</dbReference>
<evidence type="ECO:0000256" key="2">
    <source>
        <dbReference type="PROSITE-ProRule" id="PRU00252"/>
    </source>
</evidence>
<evidence type="ECO:0000256" key="1">
    <source>
        <dbReference type="ARBA" id="ARBA00023125"/>
    </source>
</evidence>
<dbReference type="NCBIfam" id="TIGR00621">
    <property type="entry name" value="ssb"/>
    <property type="match status" value="1"/>
</dbReference>
<accession>A0A1F7HFP1</accession>
<reference evidence="5 6" key="1">
    <citation type="journal article" date="2016" name="Nat. Commun.">
        <title>Thousands of microbial genomes shed light on interconnected biogeochemical processes in an aquifer system.</title>
        <authorList>
            <person name="Anantharaman K."/>
            <person name="Brown C.T."/>
            <person name="Hug L.A."/>
            <person name="Sharon I."/>
            <person name="Castelle C.J."/>
            <person name="Probst A.J."/>
            <person name="Thomas B.C."/>
            <person name="Singh A."/>
            <person name="Wilkins M.J."/>
            <person name="Karaoz U."/>
            <person name="Brodie E.L."/>
            <person name="Williams K.H."/>
            <person name="Hubbard S.S."/>
            <person name="Banfield J.F."/>
        </authorList>
    </citation>
    <scope>NUCLEOTIDE SEQUENCE [LARGE SCALE GENOMIC DNA]</scope>
</reference>
<dbReference type="SUPFAM" id="SSF50249">
    <property type="entry name" value="Nucleic acid-binding proteins"/>
    <property type="match status" value="1"/>
</dbReference>
<dbReference type="EMBL" id="MFZV01000053">
    <property type="protein sequence ID" value="OGK30048.1"/>
    <property type="molecule type" value="Genomic_DNA"/>
</dbReference>
<dbReference type="HAMAP" id="MF_00984">
    <property type="entry name" value="SSB"/>
    <property type="match status" value="1"/>
</dbReference>
<evidence type="ECO:0000313" key="6">
    <source>
        <dbReference type="Proteomes" id="UP000177199"/>
    </source>
</evidence>
<name>A0A1F7HFP1_9BACT</name>
<dbReference type="CDD" id="cd04496">
    <property type="entry name" value="SSB_OBF"/>
    <property type="match status" value="1"/>
</dbReference>
<sequence>KAIILGNLTRDPELKYTPNGAAVCTFGVATNRSWTTNEGQTKEDVQYHRVVAWNKVAELCGKLLAKGKKVYIEGRLSYRSFVGKDGNQRSITEIVLEDFIVLSNGRRSDSQTSADESTFTSETDEKKEKVDKSEKVDEKDEVEETGEKEDKKKKKEKSEDEVETIDPDDIPF</sequence>
<gene>
    <name evidence="5" type="ORF">A3F29_03425</name>
</gene>
<comment type="caution">
    <text evidence="5">The sequence shown here is derived from an EMBL/GenBank/DDBJ whole genome shotgun (WGS) entry which is preliminary data.</text>
</comment>
<dbReference type="PROSITE" id="PS50935">
    <property type="entry name" value="SSB"/>
    <property type="match status" value="1"/>
</dbReference>
<evidence type="ECO:0000313" key="5">
    <source>
        <dbReference type="EMBL" id="OGK30048.1"/>
    </source>
</evidence>
<feature type="compositionally biased region" description="Polar residues" evidence="4">
    <location>
        <begin position="110"/>
        <end position="119"/>
    </location>
</feature>
<dbReference type="AlphaFoldDB" id="A0A1F7HFP1"/>
<feature type="compositionally biased region" description="Basic and acidic residues" evidence="4">
    <location>
        <begin position="123"/>
        <end position="138"/>
    </location>
</feature>
<dbReference type="PANTHER" id="PTHR10302:SF27">
    <property type="entry name" value="SINGLE-STRANDED DNA-BINDING PROTEIN"/>
    <property type="match status" value="1"/>
</dbReference>
<dbReference type="GO" id="GO:0009295">
    <property type="term" value="C:nucleoid"/>
    <property type="evidence" value="ECO:0007669"/>
    <property type="project" value="TreeGrafter"/>
</dbReference>
<evidence type="ECO:0000256" key="3">
    <source>
        <dbReference type="RuleBase" id="RU000524"/>
    </source>
</evidence>
<dbReference type="Pfam" id="PF00436">
    <property type="entry name" value="SSB"/>
    <property type="match status" value="1"/>
</dbReference>
<dbReference type="InterPro" id="IPR000424">
    <property type="entry name" value="Primosome_PriB/ssb"/>
</dbReference>
<feature type="compositionally biased region" description="Acidic residues" evidence="4">
    <location>
        <begin position="159"/>
        <end position="172"/>
    </location>
</feature>
<organism evidence="5 6">
    <name type="scientific">Candidatus Roizmanbacteria bacterium RIFCSPHIGHO2_12_FULL_33_9</name>
    <dbReference type="NCBI Taxonomy" id="1802045"/>
    <lineage>
        <taxon>Bacteria</taxon>
        <taxon>Candidatus Roizmaniibacteriota</taxon>
    </lineage>
</organism>
<dbReference type="InterPro" id="IPR012340">
    <property type="entry name" value="NA-bd_OB-fold"/>
</dbReference>
<evidence type="ECO:0000256" key="4">
    <source>
        <dbReference type="SAM" id="MobiDB-lite"/>
    </source>
</evidence>
<dbReference type="Gene3D" id="2.40.50.140">
    <property type="entry name" value="Nucleic acid-binding proteins"/>
    <property type="match status" value="1"/>
</dbReference>
<dbReference type="Proteomes" id="UP000177199">
    <property type="component" value="Unassembled WGS sequence"/>
</dbReference>
<protein>
    <recommendedName>
        <fullName evidence="3">Single-stranded DNA-binding protein</fullName>
    </recommendedName>
</protein>
<feature type="region of interest" description="Disordered" evidence="4">
    <location>
        <begin position="106"/>
        <end position="172"/>
    </location>
</feature>